<dbReference type="PROSITE" id="PS51365">
    <property type="entry name" value="RENAL_DIPEPTIDASE_2"/>
    <property type="match status" value="1"/>
</dbReference>
<name>A0A5B8Z066_CYTDA</name>
<gene>
    <name evidence="1" type="ORF">FSZ17_03495</name>
</gene>
<dbReference type="RefSeq" id="WP_057776288.1">
    <property type="nucleotide sequence ID" value="NZ_CP042593.1"/>
</dbReference>
<accession>A0A5B8Z066</accession>
<dbReference type="Gene3D" id="3.20.20.140">
    <property type="entry name" value="Metal-dependent hydrolases"/>
    <property type="match status" value="1"/>
</dbReference>
<organism evidence="1 2">
    <name type="scientific">Cytobacillus dafuensis</name>
    <name type="common">Bacillus dafuensis</name>
    <dbReference type="NCBI Taxonomy" id="1742359"/>
    <lineage>
        <taxon>Bacteria</taxon>
        <taxon>Bacillati</taxon>
        <taxon>Bacillota</taxon>
        <taxon>Bacilli</taxon>
        <taxon>Bacillales</taxon>
        <taxon>Bacillaceae</taxon>
        <taxon>Cytobacillus</taxon>
    </lineage>
</organism>
<sequence>MKIFDLHSDIFTDIAIRRERGENRVFDQVHFPRLKRGGIHAILCVIWVEPNYRGNEYERFHAILSHVMDDLAESEHAEIVSFAATENNRHSNTNKIQIYLGLEGLTFMERWEGPNSYARIQNSTAELDKIMFKHAIFSWNERNFLAVGTGCPKIYDSDGLTSVGKFTVGELEQSSWIIDVSHLNEKSFWDVYSVSQQPIMASHSNSKVLCNVDRNLTDEQMKAIVSTGGIIGLNAYGEFVDRNKPTVSRFVDHVIYMADLVGVDSISFGFDFMDYLMDYNLGGPPVILTEGLENVTMIPNLIDNMIKRGFSSKEIEIICFDNAFNFLQKIYQKT</sequence>
<evidence type="ECO:0000313" key="2">
    <source>
        <dbReference type="Proteomes" id="UP000321555"/>
    </source>
</evidence>
<dbReference type="AlphaFoldDB" id="A0A5B8Z066"/>
<dbReference type="GO" id="GO:0070573">
    <property type="term" value="F:metallodipeptidase activity"/>
    <property type="evidence" value="ECO:0007669"/>
    <property type="project" value="InterPro"/>
</dbReference>
<reference evidence="2" key="1">
    <citation type="submission" date="2019-08" db="EMBL/GenBank/DDBJ databases">
        <authorList>
            <person name="Zheng X."/>
        </authorList>
    </citation>
    <scope>NUCLEOTIDE SEQUENCE [LARGE SCALE GENOMIC DNA]</scope>
    <source>
        <strain evidence="2">FJAT-25496</strain>
    </source>
</reference>
<dbReference type="KEGG" id="bda:FSZ17_03495"/>
<evidence type="ECO:0000313" key="1">
    <source>
        <dbReference type="EMBL" id="QED46404.1"/>
    </source>
</evidence>
<dbReference type="EMBL" id="CP042593">
    <property type="protein sequence ID" value="QED46404.1"/>
    <property type="molecule type" value="Genomic_DNA"/>
</dbReference>
<dbReference type="InterPro" id="IPR008257">
    <property type="entry name" value="Pept_M19"/>
</dbReference>
<protein>
    <recommendedName>
        <fullName evidence="3">Membrane dipeptidase</fullName>
    </recommendedName>
</protein>
<dbReference type="PANTHER" id="PTHR10443:SF12">
    <property type="entry name" value="DIPEPTIDASE"/>
    <property type="match status" value="1"/>
</dbReference>
<dbReference type="OrthoDB" id="9804920at2"/>
<dbReference type="GO" id="GO:0006508">
    <property type="term" value="P:proteolysis"/>
    <property type="evidence" value="ECO:0007669"/>
    <property type="project" value="InterPro"/>
</dbReference>
<dbReference type="PANTHER" id="PTHR10443">
    <property type="entry name" value="MICROSOMAL DIPEPTIDASE"/>
    <property type="match status" value="1"/>
</dbReference>
<dbReference type="InterPro" id="IPR032466">
    <property type="entry name" value="Metal_Hydrolase"/>
</dbReference>
<evidence type="ECO:0008006" key="3">
    <source>
        <dbReference type="Google" id="ProtNLM"/>
    </source>
</evidence>
<dbReference type="SUPFAM" id="SSF51556">
    <property type="entry name" value="Metallo-dependent hydrolases"/>
    <property type="match status" value="1"/>
</dbReference>
<keyword evidence="2" id="KW-1185">Reference proteome</keyword>
<dbReference type="Proteomes" id="UP000321555">
    <property type="component" value="Chromosome"/>
</dbReference>
<proteinExistence type="predicted"/>
<dbReference type="STRING" id="1742359.GCA_001439625_01250"/>
<dbReference type="Pfam" id="PF01244">
    <property type="entry name" value="Peptidase_M19"/>
    <property type="match status" value="1"/>
</dbReference>